<keyword evidence="4 6" id="KW-1133">Transmembrane helix</keyword>
<feature type="transmembrane region" description="Helical" evidence="6">
    <location>
        <begin position="12"/>
        <end position="33"/>
    </location>
</feature>
<feature type="transmembrane region" description="Helical" evidence="6">
    <location>
        <begin position="53"/>
        <end position="73"/>
    </location>
</feature>
<proteinExistence type="predicted"/>
<reference evidence="7 8" key="1">
    <citation type="submission" date="2021-10" db="EMBL/GenBank/DDBJ databases">
        <title>Anaerobic single-cell dispensing facilitates the cultivation of human gut bacteria.</title>
        <authorList>
            <person name="Afrizal A."/>
        </authorList>
    </citation>
    <scope>NUCLEOTIDE SEQUENCE [LARGE SCALE GENOMIC DNA]</scope>
    <source>
        <strain evidence="7 8">CLA-AA-H277</strain>
    </source>
</reference>
<dbReference type="AlphaFoldDB" id="A0AAE3DSS6"/>
<sequence>MKKKSRTEYSVMNTTVAFAAQAAAILMGFFTRVIFTRMLSEGYVGINGLFNDILNILSLSELGVGTAITYALYGPIAKKDIKKQQILMRMFRTFYRATAGVVLLVGLALLPFLGVLMKERPDVDHLTLIYLLYLFKSVASYLLIYKKTLVDAHQMNYITVLYHNGFLVLQDVCQIVILLLTGNFILFLIIGVVCTIAGNICMSGTADRLFPYLKEECREKLPEAERKDILKNVKAMFMHKLGNVVVNNTDNLLISSFVGVVSAGIYSNYYLLIGSVRQVLDQALQGVAASVGNLGVTEDKEKISDVFEQLFFVGYWMYGFAGICLFEILNPFVELAFGEQYLFQRNIVLILCINFFINGMRKAVLIFKESMGLFWYDRYKALSEAVLNLSISILLVKNFGVWGVFAGTFCSTVLTSVWVEPCILYKYRFHRPVKEYFKTYVAYILMMAAAWSLTEGICHLIRGGIFTQLFLRGLVCVTVPNLLLWLIFHQTEKWKRLAELLKKIVKKVRKSFRR</sequence>
<feature type="transmembrane region" description="Helical" evidence="6">
    <location>
        <begin position="341"/>
        <end position="358"/>
    </location>
</feature>
<evidence type="ECO:0000256" key="1">
    <source>
        <dbReference type="ARBA" id="ARBA00004651"/>
    </source>
</evidence>
<dbReference type="EMBL" id="JAJEPR010000010">
    <property type="protein sequence ID" value="MCC2189699.1"/>
    <property type="molecule type" value="Genomic_DNA"/>
</dbReference>
<organism evidence="7 8">
    <name type="scientific">Fusicatenibacter faecihominis</name>
    <dbReference type="NCBI Taxonomy" id="2881276"/>
    <lineage>
        <taxon>Bacteria</taxon>
        <taxon>Bacillati</taxon>
        <taxon>Bacillota</taxon>
        <taxon>Clostridia</taxon>
        <taxon>Lachnospirales</taxon>
        <taxon>Lachnospiraceae</taxon>
        <taxon>Fusicatenibacter</taxon>
    </lineage>
</organism>
<feature type="transmembrane region" description="Helical" evidence="6">
    <location>
        <begin position="128"/>
        <end position="145"/>
    </location>
</feature>
<evidence type="ECO:0000256" key="2">
    <source>
        <dbReference type="ARBA" id="ARBA00022475"/>
    </source>
</evidence>
<dbReference type="RefSeq" id="WP_227614983.1">
    <property type="nucleotide sequence ID" value="NZ_JAJEPR010000010.1"/>
</dbReference>
<comment type="caution">
    <text evidence="7">The sequence shown here is derived from an EMBL/GenBank/DDBJ whole genome shotgun (WGS) entry which is preliminary data.</text>
</comment>
<protein>
    <submittedName>
        <fullName evidence="7">Oligosaccharide flippase family protein</fullName>
    </submittedName>
</protein>
<keyword evidence="2" id="KW-1003">Cell membrane</keyword>
<evidence type="ECO:0000256" key="5">
    <source>
        <dbReference type="ARBA" id="ARBA00023136"/>
    </source>
</evidence>
<keyword evidence="5 6" id="KW-0472">Membrane</keyword>
<evidence type="ECO:0000256" key="6">
    <source>
        <dbReference type="SAM" id="Phobius"/>
    </source>
</evidence>
<comment type="subcellular location">
    <subcellularLocation>
        <location evidence="1">Cell membrane</location>
        <topology evidence="1">Multi-pass membrane protein</topology>
    </subcellularLocation>
</comment>
<dbReference type="GO" id="GO:0005886">
    <property type="term" value="C:plasma membrane"/>
    <property type="evidence" value="ECO:0007669"/>
    <property type="project" value="UniProtKB-SubCell"/>
</dbReference>
<dbReference type="Pfam" id="PF01943">
    <property type="entry name" value="Polysacc_synt"/>
    <property type="match status" value="1"/>
</dbReference>
<evidence type="ECO:0000313" key="8">
    <source>
        <dbReference type="Proteomes" id="UP001197875"/>
    </source>
</evidence>
<feature type="transmembrane region" description="Helical" evidence="6">
    <location>
        <begin position="94"/>
        <end position="116"/>
    </location>
</feature>
<gene>
    <name evidence="7" type="ORF">LKD71_07765</name>
</gene>
<feature type="transmembrane region" description="Helical" evidence="6">
    <location>
        <begin position="440"/>
        <end position="463"/>
    </location>
</feature>
<accession>A0AAE3DSS6</accession>
<feature type="transmembrane region" description="Helical" evidence="6">
    <location>
        <begin position="157"/>
        <end position="178"/>
    </location>
</feature>
<keyword evidence="8" id="KW-1185">Reference proteome</keyword>
<feature type="transmembrane region" description="Helical" evidence="6">
    <location>
        <begin position="310"/>
        <end position="329"/>
    </location>
</feature>
<dbReference type="InterPro" id="IPR050833">
    <property type="entry name" value="Poly_Biosynth_Transport"/>
</dbReference>
<feature type="transmembrane region" description="Helical" evidence="6">
    <location>
        <begin position="184"/>
        <end position="202"/>
    </location>
</feature>
<evidence type="ECO:0000256" key="4">
    <source>
        <dbReference type="ARBA" id="ARBA00022989"/>
    </source>
</evidence>
<dbReference type="Proteomes" id="UP001197875">
    <property type="component" value="Unassembled WGS sequence"/>
</dbReference>
<feature type="transmembrane region" description="Helical" evidence="6">
    <location>
        <begin position="469"/>
        <end position="488"/>
    </location>
</feature>
<dbReference type="PANTHER" id="PTHR30250">
    <property type="entry name" value="PST FAMILY PREDICTED COLANIC ACID TRANSPORTER"/>
    <property type="match status" value="1"/>
</dbReference>
<dbReference type="InterPro" id="IPR002797">
    <property type="entry name" value="Polysacc_synth"/>
</dbReference>
<keyword evidence="3 6" id="KW-0812">Transmembrane</keyword>
<evidence type="ECO:0000256" key="3">
    <source>
        <dbReference type="ARBA" id="ARBA00022692"/>
    </source>
</evidence>
<dbReference type="PANTHER" id="PTHR30250:SF26">
    <property type="entry name" value="PSMA PROTEIN"/>
    <property type="match status" value="1"/>
</dbReference>
<evidence type="ECO:0000313" key="7">
    <source>
        <dbReference type="EMBL" id="MCC2189699.1"/>
    </source>
</evidence>
<feature type="transmembrane region" description="Helical" evidence="6">
    <location>
        <begin position="402"/>
        <end position="419"/>
    </location>
</feature>
<name>A0AAE3DSS6_9FIRM</name>